<reference evidence="2" key="1">
    <citation type="submission" date="2021-06" db="EMBL/GenBank/DDBJ databases">
        <authorList>
            <person name="Kallberg Y."/>
            <person name="Tangrot J."/>
            <person name="Rosling A."/>
        </authorList>
    </citation>
    <scope>NUCLEOTIDE SEQUENCE</scope>
    <source>
        <strain evidence="2">87-6 pot B 2015</strain>
    </source>
</reference>
<dbReference type="Pfam" id="PF07534">
    <property type="entry name" value="TLD"/>
    <property type="match status" value="1"/>
</dbReference>
<dbReference type="AlphaFoldDB" id="A0A9N9H5Z5"/>
<evidence type="ECO:0000313" key="3">
    <source>
        <dbReference type="Proteomes" id="UP000789375"/>
    </source>
</evidence>
<comment type="caution">
    <text evidence="2">The sequence shown here is derived from an EMBL/GenBank/DDBJ whole genome shotgun (WGS) entry which is preliminary data.</text>
</comment>
<organism evidence="2 3">
    <name type="scientific">Funneliformis mosseae</name>
    <name type="common">Endomycorrhizal fungus</name>
    <name type="synonym">Glomus mosseae</name>
    <dbReference type="NCBI Taxonomy" id="27381"/>
    <lineage>
        <taxon>Eukaryota</taxon>
        <taxon>Fungi</taxon>
        <taxon>Fungi incertae sedis</taxon>
        <taxon>Mucoromycota</taxon>
        <taxon>Glomeromycotina</taxon>
        <taxon>Glomeromycetes</taxon>
        <taxon>Glomerales</taxon>
        <taxon>Glomeraceae</taxon>
        <taxon>Funneliformis</taxon>
    </lineage>
</organism>
<evidence type="ECO:0000259" key="1">
    <source>
        <dbReference type="PROSITE" id="PS51886"/>
    </source>
</evidence>
<evidence type="ECO:0000313" key="2">
    <source>
        <dbReference type="EMBL" id="CAG8655991.1"/>
    </source>
</evidence>
<dbReference type="EMBL" id="CAJVPP010004827">
    <property type="protein sequence ID" value="CAG8655991.1"/>
    <property type="molecule type" value="Genomic_DNA"/>
</dbReference>
<protein>
    <submittedName>
        <fullName evidence="2">14219_t:CDS:1</fullName>
    </submittedName>
</protein>
<proteinExistence type="predicted"/>
<dbReference type="Proteomes" id="UP000789375">
    <property type="component" value="Unassembled WGS sequence"/>
</dbReference>
<dbReference type="InterPro" id="IPR006571">
    <property type="entry name" value="TLDc_dom"/>
</dbReference>
<accession>A0A9N9H5Z5</accession>
<keyword evidence="3" id="KW-1185">Reference proteome</keyword>
<name>A0A9N9H5Z5_FUNMO</name>
<dbReference type="PROSITE" id="PS51886">
    <property type="entry name" value="TLDC"/>
    <property type="match status" value="1"/>
</dbReference>
<gene>
    <name evidence="2" type="ORF">FMOSSE_LOCUS11703</name>
</gene>
<sequence>MKLRTGKIIGGYNPISLKESSELRFTDYKYAPESFVFSSEDVHGTNHVLSRAKKPHKAIRLNKIYSLESCFHPISTLLDFGKTLEFVYNEDYVKDYMSCRIKQDEFYAQPAIMPEGDYKIDEWEIFRVTERADPSRSAIQTTSRNYNRVKFDREKYNRSKLNRIPPRIDSPEEFIESIEEDFVLLIASWIDRREVPYTYLNMPFQFKLLFDMDDQSLPNKYYNQSSFYPLPTMKCHHGPSLMLMRIKDSKEIIGAYNPINWQLDLPNGKDKYVSSSESFIFSSKDEYGTDHRLSRVKEFDKAMIQTKVRPNGVLLKFGKDLGTYYHHGCKENDEPDYGWEVEEIFPYVKCVIGEDGFYEQPAIMPKGAYEIDMWEVYRVTRTK</sequence>
<feature type="domain" description="TLDc" evidence="1">
    <location>
        <begin position="176"/>
        <end position="380"/>
    </location>
</feature>